<dbReference type="RefSeq" id="WP_007620167.1">
    <property type="nucleotide sequence ID" value="NZ_BAEO01000030.1"/>
</dbReference>
<dbReference type="Proteomes" id="UP000006327">
    <property type="component" value="Unassembled WGS sequence"/>
</dbReference>
<keyword evidence="1" id="KW-0472">Membrane</keyword>
<keyword evidence="1" id="KW-0812">Transmembrane</keyword>
<name>K6Y628_9ALTE</name>
<comment type="caution">
    <text evidence="2">The sequence shown here is derived from an EMBL/GenBank/DDBJ whole genome shotgun (WGS) entry which is preliminary data.</text>
</comment>
<proteinExistence type="predicted"/>
<dbReference type="EMBL" id="BAEO01000030">
    <property type="protein sequence ID" value="GAC19396.1"/>
    <property type="molecule type" value="Genomic_DNA"/>
</dbReference>
<keyword evidence="3" id="KW-1185">Reference proteome</keyword>
<reference evidence="2 3" key="1">
    <citation type="journal article" date="2017" name="Antonie Van Leeuwenhoek">
        <title>Rhizobium rhizosphaerae sp. nov., a novel species isolated from rice rhizosphere.</title>
        <authorList>
            <person name="Zhao J.J."/>
            <person name="Zhang J."/>
            <person name="Zhang R.J."/>
            <person name="Zhang C.W."/>
            <person name="Yin H.Q."/>
            <person name="Zhang X.X."/>
        </authorList>
    </citation>
    <scope>NUCLEOTIDE SEQUENCE [LARGE SCALE GENOMIC DNA]</scope>
    <source>
        <strain evidence="2 3">BSs20135</strain>
    </source>
</reference>
<dbReference type="OrthoDB" id="6314591at2"/>
<feature type="transmembrane region" description="Helical" evidence="1">
    <location>
        <begin position="21"/>
        <end position="41"/>
    </location>
</feature>
<evidence type="ECO:0000313" key="3">
    <source>
        <dbReference type="Proteomes" id="UP000006327"/>
    </source>
</evidence>
<gene>
    <name evidence="2" type="ORF">GARC_2430</name>
</gene>
<protein>
    <submittedName>
        <fullName evidence="2">Uncharacterized protein</fullName>
    </submittedName>
</protein>
<keyword evidence="1" id="KW-1133">Transmembrane helix</keyword>
<dbReference type="AlphaFoldDB" id="K6Y628"/>
<accession>K6Y628</accession>
<evidence type="ECO:0000256" key="1">
    <source>
        <dbReference type="SAM" id="Phobius"/>
    </source>
</evidence>
<dbReference type="eggNOG" id="ENOG5033BGT">
    <property type="taxonomic scope" value="Bacteria"/>
</dbReference>
<organism evidence="2 3">
    <name type="scientific">Paraglaciecola arctica BSs20135</name>
    <dbReference type="NCBI Taxonomy" id="493475"/>
    <lineage>
        <taxon>Bacteria</taxon>
        <taxon>Pseudomonadati</taxon>
        <taxon>Pseudomonadota</taxon>
        <taxon>Gammaproteobacteria</taxon>
        <taxon>Alteromonadales</taxon>
        <taxon>Alteromonadaceae</taxon>
        <taxon>Paraglaciecola</taxon>
    </lineage>
</organism>
<sequence length="86" mass="9359">MGIKVNHFAAKTVTLVYQGDLEAFVIEFSIAVILTVMALGGYSSGLWLLWIPCGLTAAVCYFAVIYSIYGYISDKLASKSVKNNDN</sequence>
<evidence type="ECO:0000313" key="2">
    <source>
        <dbReference type="EMBL" id="GAC19396.1"/>
    </source>
</evidence>
<feature type="transmembrane region" description="Helical" evidence="1">
    <location>
        <begin position="47"/>
        <end position="72"/>
    </location>
</feature>